<dbReference type="Proteomes" id="UP000030647">
    <property type="component" value="Unassembled WGS sequence"/>
</dbReference>
<organism evidence="1 2">
    <name type="scientific">Schleiferilactobacillus shenzhenensis LY-73</name>
    <dbReference type="NCBI Taxonomy" id="1231336"/>
    <lineage>
        <taxon>Bacteria</taxon>
        <taxon>Bacillati</taxon>
        <taxon>Bacillota</taxon>
        <taxon>Bacilli</taxon>
        <taxon>Lactobacillales</taxon>
        <taxon>Lactobacillaceae</taxon>
        <taxon>Schleiferilactobacillus</taxon>
    </lineage>
</organism>
<reference evidence="2" key="1">
    <citation type="journal article" date="2013" name="Genome Announc.">
        <title>Whole-Genome Sequencing of Lactobacillus shenzhenensis Strain LY-73T.</title>
        <authorList>
            <person name="Lin Z."/>
            <person name="Liu Z."/>
            <person name="Yang R."/>
            <person name="Zou Y."/>
            <person name="Wan D."/>
            <person name="Chen J."/>
            <person name="Guo M."/>
            <person name="Zhao J."/>
            <person name="Fang C."/>
            <person name="Yang R."/>
            <person name="Liu F."/>
        </authorList>
    </citation>
    <scope>NUCLEOTIDE SEQUENCE [LARGE SCALE GENOMIC DNA]</scope>
    <source>
        <strain evidence="2">LY-73</strain>
    </source>
</reference>
<sequence length="118" mass="12699">MPKFRTGLFLGVLVGGAYGLFTAKKTGIQQQKETAAYLTEVSDSVKMVSGTVSQLQSALTNLLTQLKTTVPTVQKEVQQNIADFQFQAAPRLKQINETLATLQKDASGFSGGKDTENS</sequence>
<dbReference type="HOGENOM" id="CLU_105320_2_1_9"/>
<proteinExistence type="predicted"/>
<accession>U4TX15</accession>
<gene>
    <name evidence="1" type="ORF">L248_0027</name>
</gene>
<evidence type="ECO:0000313" key="2">
    <source>
        <dbReference type="Proteomes" id="UP000030647"/>
    </source>
</evidence>
<dbReference type="STRING" id="1231336.L248_0027"/>
<name>U4TX15_9LACO</name>
<dbReference type="RefSeq" id="WP_022527974.1">
    <property type="nucleotide sequence ID" value="NZ_KI271582.1"/>
</dbReference>
<dbReference type="eggNOG" id="COG4980">
    <property type="taxonomic scope" value="Bacteria"/>
</dbReference>
<dbReference type="EMBL" id="KI271582">
    <property type="protein sequence ID" value="ERL66348.1"/>
    <property type="molecule type" value="Genomic_DNA"/>
</dbReference>
<dbReference type="OrthoDB" id="2310395at2"/>
<dbReference type="AlphaFoldDB" id="U4TX15"/>
<keyword evidence="2" id="KW-1185">Reference proteome</keyword>
<evidence type="ECO:0000313" key="1">
    <source>
        <dbReference type="EMBL" id="ERL66348.1"/>
    </source>
</evidence>
<protein>
    <submittedName>
        <fullName evidence="1">Uncharacterized protein</fullName>
    </submittedName>
</protein>